<evidence type="ECO:0000313" key="2">
    <source>
        <dbReference type="EMBL" id="MPC87247.1"/>
    </source>
</evidence>
<dbReference type="PROSITE" id="PS51257">
    <property type="entry name" value="PROKAR_LIPOPROTEIN"/>
    <property type="match status" value="1"/>
</dbReference>
<feature type="region of interest" description="Disordered" evidence="1">
    <location>
        <begin position="1"/>
        <end position="25"/>
    </location>
</feature>
<evidence type="ECO:0000313" key="3">
    <source>
        <dbReference type="Proteomes" id="UP000324222"/>
    </source>
</evidence>
<keyword evidence="3" id="KW-1185">Reference proteome</keyword>
<reference evidence="2 3" key="1">
    <citation type="submission" date="2019-05" db="EMBL/GenBank/DDBJ databases">
        <title>Another draft genome of Portunus trituberculatus and its Hox gene families provides insights of decapod evolution.</title>
        <authorList>
            <person name="Jeong J.-H."/>
            <person name="Song I."/>
            <person name="Kim S."/>
            <person name="Choi T."/>
            <person name="Kim D."/>
            <person name="Ryu S."/>
            <person name="Kim W."/>
        </authorList>
    </citation>
    <scope>NUCLEOTIDE SEQUENCE [LARGE SCALE GENOMIC DNA]</scope>
    <source>
        <tissue evidence="2">Muscle</tissue>
    </source>
</reference>
<evidence type="ECO:0000256" key="1">
    <source>
        <dbReference type="SAM" id="MobiDB-lite"/>
    </source>
</evidence>
<protein>
    <submittedName>
        <fullName evidence="2">Uncharacterized protein</fullName>
    </submittedName>
</protein>
<comment type="caution">
    <text evidence="2">The sequence shown here is derived from an EMBL/GenBank/DDBJ whole genome shotgun (WGS) entry which is preliminary data.</text>
</comment>
<gene>
    <name evidence="2" type="ORF">E2C01_082103</name>
</gene>
<organism evidence="2 3">
    <name type="scientific">Portunus trituberculatus</name>
    <name type="common">Swimming crab</name>
    <name type="synonym">Neptunus trituberculatus</name>
    <dbReference type="NCBI Taxonomy" id="210409"/>
    <lineage>
        <taxon>Eukaryota</taxon>
        <taxon>Metazoa</taxon>
        <taxon>Ecdysozoa</taxon>
        <taxon>Arthropoda</taxon>
        <taxon>Crustacea</taxon>
        <taxon>Multicrustacea</taxon>
        <taxon>Malacostraca</taxon>
        <taxon>Eumalacostraca</taxon>
        <taxon>Eucarida</taxon>
        <taxon>Decapoda</taxon>
        <taxon>Pleocyemata</taxon>
        <taxon>Brachyura</taxon>
        <taxon>Eubrachyura</taxon>
        <taxon>Portunoidea</taxon>
        <taxon>Portunidae</taxon>
        <taxon>Portuninae</taxon>
        <taxon>Portunus</taxon>
    </lineage>
</organism>
<name>A0A5B7J0N6_PORTR</name>
<proteinExistence type="predicted"/>
<dbReference type="AlphaFoldDB" id="A0A5B7J0N6"/>
<accession>A0A5B7J0N6</accession>
<feature type="compositionally biased region" description="Low complexity" evidence="1">
    <location>
        <begin position="13"/>
        <end position="22"/>
    </location>
</feature>
<dbReference type="EMBL" id="VSRR010073937">
    <property type="protein sequence ID" value="MPC87247.1"/>
    <property type="molecule type" value="Genomic_DNA"/>
</dbReference>
<dbReference type="Proteomes" id="UP000324222">
    <property type="component" value="Unassembled WGS sequence"/>
</dbReference>
<sequence length="77" mass="8317">MALREGGRGRLSGRGTQRLSGLASGVGGCLKSRVELGKQRRDKGGTGSSWRLKPDYLSNMNHVCSSLATCTWPPRQE</sequence>